<accession>A0ABT9MM92</accession>
<evidence type="ECO:0000313" key="2">
    <source>
        <dbReference type="Proteomes" id="UP001240984"/>
    </source>
</evidence>
<dbReference type="SUPFAM" id="SSF53335">
    <property type="entry name" value="S-adenosyl-L-methionine-dependent methyltransferases"/>
    <property type="match status" value="1"/>
</dbReference>
<keyword evidence="2" id="KW-1185">Reference proteome</keyword>
<gene>
    <name evidence="1" type="ORF">J2S43_001046</name>
</gene>
<organism evidence="1 2">
    <name type="scientific">Catenuloplanes nepalensis</name>
    <dbReference type="NCBI Taxonomy" id="587533"/>
    <lineage>
        <taxon>Bacteria</taxon>
        <taxon>Bacillati</taxon>
        <taxon>Actinomycetota</taxon>
        <taxon>Actinomycetes</taxon>
        <taxon>Micromonosporales</taxon>
        <taxon>Micromonosporaceae</taxon>
        <taxon>Catenuloplanes</taxon>
    </lineage>
</organism>
<comment type="caution">
    <text evidence="1">The sequence shown here is derived from an EMBL/GenBank/DDBJ whole genome shotgun (WGS) entry which is preliminary data.</text>
</comment>
<name>A0ABT9MM92_9ACTN</name>
<dbReference type="InterPro" id="IPR029063">
    <property type="entry name" value="SAM-dependent_MTases_sf"/>
</dbReference>
<evidence type="ECO:0000313" key="1">
    <source>
        <dbReference type="EMBL" id="MDP9792534.1"/>
    </source>
</evidence>
<evidence type="ECO:0008006" key="3">
    <source>
        <dbReference type="Google" id="ProtNLM"/>
    </source>
</evidence>
<dbReference type="Proteomes" id="UP001240984">
    <property type="component" value="Unassembled WGS sequence"/>
</dbReference>
<proteinExistence type="predicted"/>
<protein>
    <recommendedName>
        <fullName evidence="3">S-adenosyl methyltransferase</fullName>
    </recommendedName>
</protein>
<dbReference type="RefSeq" id="WP_306827410.1">
    <property type="nucleotide sequence ID" value="NZ_JAUSRA010000001.1"/>
</dbReference>
<dbReference type="Pfam" id="PF04672">
    <property type="entry name" value="Methyltransf_19"/>
    <property type="match status" value="1"/>
</dbReference>
<reference evidence="1 2" key="1">
    <citation type="submission" date="2023-07" db="EMBL/GenBank/DDBJ databases">
        <title>Sequencing the genomes of 1000 actinobacteria strains.</title>
        <authorList>
            <person name="Klenk H.-P."/>
        </authorList>
    </citation>
    <scope>NUCLEOTIDE SEQUENCE [LARGE SCALE GENOMIC DNA]</scope>
    <source>
        <strain evidence="1 2">DSM 44710</strain>
    </source>
</reference>
<sequence length="269" mass="28845">MDDLPVLPEPPGGAMFPRPAFVAARLLGQDVGTPVERAAAEAAAREAPECVAVLQDTDTFRVRALHYLAIHRMRQLIVAGGGIWTSPVAADLAAQIGAGTRTVFVDDDAETTRFLTGRLDGQGTAVAVTADLTDPDEVFDHPALQGLLDLHQPVGLVLIGTLSRIAARVDTQPTLAHYILRLPPGSLLAASAWTFDGLLGADRERWRRHARVHDIGDGWSSRDVFTEDLEDVELMAPGITAARDWAPAHRAGAGPSWPPRVYAAIGRPR</sequence>
<dbReference type="InterPro" id="IPR006764">
    <property type="entry name" value="SAM_dep_MeTrfase_SAV2177_type"/>
</dbReference>
<dbReference type="EMBL" id="JAUSRA010000001">
    <property type="protein sequence ID" value="MDP9792534.1"/>
    <property type="molecule type" value="Genomic_DNA"/>
</dbReference>
<dbReference type="Gene3D" id="3.40.50.150">
    <property type="entry name" value="Vaccinia Virus protein VP39"/>
    <property type="match status" value="1"/>
</dbReference>